<keyword evidence="7" id="KW-1185">Reference proteome</keyword>
<evidence type="ECO:0000313" key="6">
    <source>
        <dbReference type="EMBL" id="MBB5159435.1"/>
    </source>
</evidence>
<feature type="active site" evidence="3">
    <location>
        <position position="262"/>
    </location>
</feature>
<protein>
    <submittedName>
        <fullName evidence="6">2-formylbenzoate dehydrogenase</fullName>
        <ecNumber evidence="6">1.2.1.78</ecNumber>
    </submittedName>
</protein>
<dbReference type="InterPro" id="IPR016161">
    <property type="entry name" value="Ald_DH/histidinol_DH"/>
</dbReference>
<dbReference type="Gene3D" id="3.40.309.10">
    <property type="entry name" value="Aldehyde Dehydrogenase, Chain A, domain 2"/>
    <property type="match status" value="1"/>
</dbReference>
<dbReference type="GO" id="GO:0018474">
    <property type="term" value="F:2-formylbenzoate dehydrogenase (NAD+) activity"/>
    <property type="evidence" value="ECO:0007669"/>
    <property type="project" value="UniProtKB-EC"/>
</dbReference>
<sequence length="496" mass="52195">MPLTRSSRLPEPLAGLLAHRWRLLIGGELVEPHAGGAYQTVSPATREVIATVPDANREDVDLAVQAAEHARRGWADTTPSARAALVRALADRIEQHTEELALLDAVDGGLPVALARADVAAGAAALRMFAGLALELKGTTIPASADLHLTLREPVGITTRIVAFNHPFMFACKIAAPLVAGNPVALKPPEAAPLSSLRLGELAADIFPPGVLSVVVGDGPEVPDALVRHPLVRRIGFIGSEPVGRAIQRAAAETGVKDVSLELGGKNAMVVFDDADLDAAAAGAVEGMNLTWSGQSCGSTSRLLVQRAILDRLVARIVELVESRTIADPLDEKSEQGPMINEKQYRRVLDYLDIGLAEGATAVTGGTAATPPGLEGGWYVAPTVFTGVGPTSRVATEEIFGPILAVLPFDDEDDALRTANCVDYGLTASIWTRDIGRAVRVARGIEAGFLWINGTARHFPNVPYGGVKGSGVGREESIEELLSYTEIKAINIMGTS</sequence>
<accession>A0A840QJY1</accession>
<gene>
    <name evidence="6" type="ORF">BJ970_007034</name>
</gene>
<dbReference type="FunFam" id="3.40.605.10:FF:000007">
    <property type="entry name" value="NAD/NADP-dependent betaine aldehyde dehydrogenase"/>
    <property type="match status" value="1"/>
</dbReference>
<evidence type="ECO:0000259" key="5">
    <source>
        <dbReference type="Pfam" id="PF00171"/>
    </source>
</evidence>
<evidence type="ECO:0000313" key="7">
    <source>
        <dbReference type="Proteomes" id="UP000584374"/>
    </source>
</evidence>
<comment type="caution">
    <text evidence="6">The sequence shown here is derived from an EMBL/GenBank/DDBJ whole genome shotgun (WGS) entry which is preliminary data.</text>
</comment>
<organism evidence="6 7">
    <name type="scientific">Saccharopolyspora phatthalungensis</name>
    <dbReference type="NCBI Taxonomy" id="664693"/>
    <lineage>
        <taxon>Bacteria</taxon>
        <taxon>Bacillati</taxon>
        <taxon>Actinomycetota</taxon>
        <taxon>Actinomycetes</taxon>
        <taxon>Pseudonocardiales</taxon>
        <taxon>Pseudonocardiaceae</taxon>
        <taxon>Saccharopolyspora</taxon>
    </lineage>
</organism>
<evidence type="ECO:0000256" key="2">
    <source>
        <dbReference type="ARBA" id="ARBA00023002"/>
    </source>
</evidence>
<name>A0A840QJY1_9PSEU</name>
<dbReference type="InterPro" id="IPR029510">
    <property type="entry name" value="Ald_DH_CS_GLU"/>
</dbReference>
<dbReference type="Pfam" id="PF00171">
    <property type="entry name" value="Aldedh"/>
    <property type="match status" value="1"/>
</dbReference>
<dbReference type="InterPro" id="IPR016162">
    <property type="entry name" value="Ald_DH_N"/>
</dbReference>
<dbReference type="PROSITE" id="PS00687">
    <property type="entry name" value="ALDEHYDE_DEHYDR_GLU"/>
    <property type="match status" value="1"/>
</dbReference>
<dbReference type="PANTHER" id="PTHR11699">
    <property type="entry name" value="ALDEHYDE DEHYDROGENASE-RELATED"/>
    <property type="match status" value="1"/>
</dbReference>
<dbReference type="SUPFAM" id="SSF53720">
    <property type="entry name" value="ALDH-like"/>
    <property type="match status" value="1"/>
</dbReference>
<dbReference type="InterPro" id="IPR015590">
    <property type="entry name" value="Aldehyde_DH_dom"/>
</dbReference>
<comment type="similarity">
    <text evidence="1 4">Belongs to the aldehyde dehydrogenase family.</text>
</comment>
<evidence type="ECO:0000256" key="3">
    <source>
        <dbReference type="PROSITE-ProRule" id="PRU10007"/>
    </source>
</evidence>
<reference evidence="6 7" key="1">
    <citation type="submission" date="2020-08" db="EMBL/GenBank/DDBJ databases">
        <title>Sequencing the genomes of 1000 actinobacteria strains.</title>
        <authorList>
            <person name="Klenk H.-P."/>
        </authorList>
    </citation>
    <scope>NUCLEOTIDE SEQUENCE [LARGE SCALE GENOMIC DNA]</scope>
    <source>
        <strain evidence="6 7">DSM 45584</strain>
    </source>
</reference>
<proteinExistence type="inferred from homology"/>
<feature type="domain" description="Aldehyde dehydrogenase" evidence="5">
    <location>
        <begin position="36"/>
        <end position="490"/>
    </location>
</feature>
<dbReference type="RefSeq" id="WP_184731832.1">
    <property type="nucleotide sequence ID" value="NZ_JACHIW010000002.1"/>
</dbReference>
<dbReference type="Proteomes" id="UP000584374">
    <property type="component" value="Unassembled WGS sequence"/>
</dbReference>
<dbReference type="FunFam" id="3.40.309.10:FF:000012">
    <property type="entry name" value="Betaine aldehyde dehydrogenase"/>
    <property type="match status" value="1"/>
</dbReference>
<dbReference type="InterPro" id="IPR016163">
    <property type="entry name" value="Ald_DH_C"/>
</dbReference>
<dbReference type="AlphaFoldDB" id="A0A840QJY1"/>
<keyword evidence="2 4" id="KW-0560">Oxidoreductase</keyword>
<dbReference type="EC" id="1.2.1.78" evidence="6"/>
<evidence type="ECO:0000256" key="4">
    <source>
        <dbReference type="RuleBase" id="RU003345"/>
    </source>
</evidence>
<dbReference type="Gene3D" id="3.40.605.10">
    <property type="entry name" value="Aldehyde Dehydrogenase, Chain A, domain 1"/>
    <property type="match status" value="1"/>
</dbReference>
<dbReference type="EMBL" id="JACHIW010000002">
    <property type="protein sequence ID" value="MBB5159435.1"/>
    <property type="molecule type" value="Genomic_DNA"/>
</dbReference>
<evidence type="ECO:0000256" key="1">
    <source>
        <dbReference type="ARBA" id="ARBA00009986"/>
    </source>
</evidence>